<sequence length="307" mass="33882">MNVIQTEQLQKAYDGLAVLQGVDLQVPQGAVFAFLGNNGSGKSTTIRILTGLLRADAGKAEVLGMDITRQRLPVLAQIGALVESPALYPNLTAAECLSIACRLKNVSLRDIDRVLDVVEMRAARQRRIGQFSLGMKQRLAIAMTLIGAPKLLILDEPTNGLDPQGMQDIRTLIQQLPARQDCSVFVSSHLLDEVEKMASHVALLHKGRVIAQENLLTLKQKQVRRLKLVCHPLDSTAELLERMSLRSEQDTDGLWLDGLSSADLTPLLQHLLAHDVEIFEARWHQPSLEDWFVGQQTQALEASHAMA</sequence>
<evidence type="ECO:0000313" key="6">
    <source>
        <dbReference type="EMBL" id="MFC6439264.1"/>
    </source>
</evidence>
<evidence type="ECO:0000256" key="2">
    <source>
        <dbReference type="ARBA" id="ARBA00022448"/>
    </source>
</evidence>
<evidence type="ECO:0000313" key="7">
    <source>
        <dbReference type="Proteomes" id="UP001596364"/>
    </source>
</evidence>
<dbReference type="GO" id="GO:0005524">
    <property type="term" value="F:ATP binding"/>
    <property type="evidence" value="ECO:0007669"/>
    <property type="project" value="UniProtKB-KW"/>
</dbReference>
<gene>
    <name evidence="6" type="ORF">ACFP85_03770</name>
</gene>
<dbReference type="Gene3D" id="3.40.50.300">
    <property type="entry name" value="P-loop containing nucleotide triphosphate hydrolases"/>
    <property type="match status" value="1"/>
</dbReference>
<accession>A0ABW1XKS5</accession>
<keyword evidence="3" id="KW-0547">Nucleotide-binding</keyword>
<organism evidence="6 7">
    <name type="scientific">Pseudobowmanella zhangzhouensis</name>
    <dbReference type="NCBI Taxonomy" id="1537679"/>
    <lineage>
        <taxon>Bacteria</taxon>
        <taxon>Pseudomonadati</taxon>
        <taxon>Pseudomonadota</taxon>
        <taxon>Gammaproteobacteria</taxon>
        <taxon>Alteromonadales</taxon>
        <taxon>Alteromonadaceae</taxon>
    </lineage>
</organism>
<dbReference type="Proteomes" id="UP001596364">
    <property type="component" value="Unassembled WGS sequence"/>
</dbReference>
<dbReference type="SUPFAM" id="SSF52540">
    <property type="entry name" value="P-loop containing nucleoside triphosphate hydrolases"/>
    <property type="match status" value="1"/>
</dbReference>
<dbReference type="InterPro" id="IPR003593">
    <property type="entry name" value="AAA+_ATPase"/>
</dbReference>
<reference evidence="7" key="1">
    <citation type="journal article" date="2019" name="Int. J. Syst. Evol. Microbiol.">
        <title>The Global Catalogue of Microorganisms (GCM) 10K type strain sequencing project: providing services to taxonomists for standard genome sequencing and annotation.</title>
        <authorList>
            <consortium name="The Broad Institute Genomics Platform"/>
            <consortium name="The Broad Institute Genome Sequencing Center for Infectious Disease"/>
            <person name="Wu L."/>
            <person name="Ma J."/>
        </authorList>
    </citation>
    <scope>NUCLEOTIDE SEQUENCE [LARGE SCALE GENOMIC DNA]</scope>
    <source>
        <strain evidence="7">CGMCC 1.16031</strain>
    </source>
</reference>
<dbReference type="InterPro" id="IPR017871">
    <property type="entry name" value="ABC_transporter-like_CS"/>
</dbReference>
<dbReference type="InterPro" id="IPR027417">
    <property type="entry name" value="P-loop_NTPase"/>
</dbReference>
<evidence type="ECO:0000256" key="1">
    <source>
        <dbReference type="ARBA" id="ARBA00005417"/>
    </source>
</evidence>
<evidence type="ECO:0000259" key="5">
    <source>
        <dbReference type="PROSITE" id="PS50893"/>
    </source>
</evidence>
<dbReference type="InterPro" id="IPR003439">
    <property type="entry name" value="ABC_transporter-like_ATP-bd"/>
</dbReference>
<evidence type="ECO:0000256" key="3">
    <source>
        <dbReference type="ARBA" id="ARBA00022741"/>
    </source>
</evidence>
<dbReference type="SMART" id="SM00382">
    <property type="entry name" value="AAA"/>
    <property type="match status" value="1"/>
</dbReference>
<comment type="similarity">
    <text evidence="1">Belongs to the ABC transporter superfamily.</text>
</comment>
<keyword evidence="2" id="KW-0813">Transport</keyword>
<name>A0ABW1XKS5_9ALTE</name>
<protein>
    <submittedName>
        <fullName evidence="6">ABC transporter ATP-binding protein</fullName>
    </submittedName>
</protein>
<dbReference type="RefSeq" id="WP_131257458.1">
    <property type="nucleotide sequence ID" value="NZ_JBHSUS010000001.1"/>
</dbReference>
<dbReference type="EMBL" id="JBHSUS010000001">
    <property type="protein sequence ID" value="MFC6439264.1"/>
    <property type="molecule type" value="Genomic_DNA"/>
</dbReference>
<evidence type="ECO:0000256" key="4">
    <source>
        <dbReference type="ARBA" id="ARBA00022840"/>
    </source>
</evidence>
<keyword evidence="7" id="KW-1185">Reference proteome</keyword>
<dbReference type="PANTHER" id="PTHR43335">
    <property type="entry name" value="ABC TRANSPORTER, ATP-BINDING PROTEIN"/>
    <property type="match status" value="1"/>
</dbReference>
<dbReference type="PANTHER" id="PTHR43335:SF4">
    <property type="entry name" value="ABC TRANSPORTER, ATP-BINDING PROTEIN"/>
    <property type="match status" value="1"/>
</dbReference>
<proteinExistence type="inferred from homology"/>
<feature type="domain" description="ABC transporter" evidence="5">
    <location>
        <begin position="4"/>
        <end position="231"/>
    </location>
</feature>
<comment type="caution">
    <text evidence="6">The sequence shown here is derived from an EMBL/GenBank/DDBJ whole genome shotgun (WGS) entry which is preliminary data.</text>
</comment>
<dbReference type="Pfam" id="PF00005">
    <property type="entry name" value="ABC_tran"/>
    <property type="match status" value="1"/>
</dbReference>
<dbReference type="PROSITE" id="PS00211">
    <property type="entry name" value="ABC_TRANSPORTER_1"/>
    <property type="match status" value="1"/>
</dbReference>
<keyword evidence="4 6" id="KW-0067">ATP-binding</keyword>
<dbReference type="PROSITE" id="PS50893">
    <property type="entry name" value="ABC_TRANSPORTER_2"/>
    <property type="match status" value="1"/>
</dbReference>